<sequence>MGRISGRDAEQTRRLLLDAAERLIGERGLGASLEDIARAAGVSKGGLKYHFASKEELLKALAIDHSLAFRAEVDAHLDPADQEPGRLLRAYVRSALSPAVDTASSIERHGLMARLITVDSVREICGQEAQWWNEALGEDGFDPLLTDVVVAAADGASVAPLWGEEYSPERLDALRERLLAMTRGAERTHRAQ</sequence>
<dbReference type="PROSITE" id="PS50977">
    <property type="entry name" value="HTH_TETR_2"/>
    <property type="match status" value="1"/>
</dbReference>
<dbReference type="PRINTS" id="PR00455">
    <property type="entry name" value="HTHTETR"/>
</dbReference>
<accession>A0A496PIV2</accession>
<evidence type="ECO:0000256" key="1">
    <source>
        <dbReference type="ARBA" id="ARBA00023015"/>
    </source>
</evidence>
<proteinExistence type="predicted"/>
<dbReference type="Pfam" id="PF00440">
    <property type="entry name" value="TetR_N"/>
    <property type="match status" value="1"/>
</dbReference>
<protein>
    <submittedName>
        <fullName evidence="6">TetR/AcrR family transcriptional regulator</fullName>
    </submittedName>
</protein>
<feature type="DNA-binding region" description="H-T-H motif" evidence="4">
    <location>
        <begin position="32"/>
        <end position="51"/>
    </location>
</feature>
<evidence type="ECO:0000256" key="2">
    <source>
        <dbReference type="ARBA" id="ARBA00023125"/>
    </source>
</evidence>
<gene>
    <name evidence="6" type="ORF">DWQ67_08040</name>
</gene>
<dbReference type="GO" id="GO:0003700">
    <property type="term" value="F:DNA-binding transcription factor activity"/>
    <property type="evidence" value="ECO:0007669"/>
    <property type="project" value="TreeGrafter"/>
</dbReference>
<keyword evidence="7" id="KW-1185">Reference proteome</keyword>
<evidence type="ECO:0000313" key="7">
    <source>
        <dbReference type="Proteomes" id="UP000273119"/>
    </source>
</evidence>
<dbReference type="Pfam" id="PF17937">
    <property type="entry name" value="TetR_C_28"/>
    <property type="match status" value="1"/>
</dbReference>
<dbReference type="InterPro" id="IPR009057">
    <property type="entry name" value="Homeodomain-like_sf"/>
</dbReference>
<dbReference type="PANTHER" id="PTHR30055:SF234">
    <property type="entry name" value="HTH-TYPE TRANSCRIPTIONAL REGULATOR BETI"/>
    <property type="match status" value="1"/>
</dbReference>
<dbReference type="InterPro" id="IPR050109">
    <property type="entry name" value="HTH-type_TetR-like_transc_reg"/>
</dbReference>
<dbReference type="PANTHER" id="PTHR30055">
    <property type="entry name" value="HTH-TYPE TRANSCRIPTIONAL REGULATOR RUTR"/>
    <property type="match status" value="1"/>
</dbReference>
<reference evidence="6 7" key="1">
    <citation type="submission" date="2018-07" db="EMBL/GenBank/DDBJ databases">
        <title>Arthrobacter sp. nov., isolated from raw cow's milk with high bacterial count.</title>
        <authorList>
            <person name="Hahne J."/>
            <person name="Isele D."/>
            <person name="Lipski A."/>
        </authorList>
    </citation>
    <scope>NUCLEOTIDE SEQUENCE [LARGE SCALE GENOMIC DNA]</scope>
    <source>
        <strain evidence="6 7">JZ R-183</strain>
    </source>
</reference>
<dbReference type="InterPro" id="IPR041479">
    <property type="entry name" value="TetR_CgmR_C"/>
</dbReference>
<keyword evidence="3" id="KW-0804">Transcription</keyword>
<evidence type="ECO:0000259" key="5">
    <source>
        <dbReference type="PROSITE" id="PS50977"/>
    </source>
</evidence>
<dbReference type="Proteomes" id="UP000273119">
    <property type="component" value="Unassembled WGS sequence"/>
</dbReference>
<dbReference type="RefSeq" id="WP_121485075.1">
    <property type="nucleotide sequence ID" value="NZ_QQXL01000004.1"/>
</dbReference>
<organism evidence="6 7">
    <name type="scientific">Galactobacter caseinivorans</name>
    <dbReference type="NCBI Taxonomy" id="2676123"/>
    <lineage>
        <taxon>Bacteria</taxon>
        <taxon>Bacillati</taxon>
        <taxon>Actinomycetota</taxon>
        <taxon>Actinomycetes</taxon>
        <taxon>Micrococcales</taxon>
        <taxon>Micrococcaceae</taxon>
        <taxon>Galactobacter</taxon>
    </lineage>
</organism>
<dbReference type="Gene3D" id="1.10.357.10">
    <property type="entry name" value="Tetracycline Repressor, domain 2"/>
    <property type="match status" value="1"/>
</dbReference>
<keyword evidence="2 4" id="KW-0238">DNA-binding</keyword>
<evidence type="ECO:0000256" key="3">
    <source>
        <dbReference type="ARBA" id="ARBA00023163"/>
    </source>
</evidence>
<dbReference type="SUPFAM" id="SSF46689">
    <property type="entry name" value="Homeodomain-like"/>
    <property type="match status" value="1"/>
</dbReference>
<evidence type="ECO:0000256" key="4">
    <source>
        <dbReference type="PROSITE-ProRule" id="PRU00335"/>
    </source>
</evidence>
<comment type="caution">
    <text evidence="6">The sequence shown here is derived from an EMBL/GenBank/DDBJ whole genome shotgun (WGS) entry which is preliminary data.</text>
</comment>
<dbReference type="InterPro" id="IPR001647">
    <property type="entry name" value="HTH_TetR"/>
</dbReference>
<dbReference type="EMBL" id="QQXL01000004">
    <property type="protein sequence ID" value="RKW70422.1"/>
    <property type="molecule type" value="Genomic_DNA"/>
</dbReference>
<keyword evidence="1" id="KW-0805">Transcription regulation</keyword>
<name>A0A496PIV2_9MICC</name>
<dbReference type="AlphaFoldDB" id="A0A496PIV2"/>
<feature type="domain" description="HTH tetR-type" evidence="5">
    <location>
        <begin position="10"/>
        <end position="69"/>
    </location>
</feature>
<dbReference type="GO" id="GO:0000976">
    <property type="term" value="F:transcription cis-regulatory region binding"/>
    <property type="evidence" value="ECO:0007669"/>
    <property type="project" value="TreeGrafter"/>
</dbReference>
<evidence type="ECO:0000313" key="6">
    <source>
        <dbReference type="EMBL" id="RKW70422.1"/>
    </source>
</evidence>